<dbReference type="RefSeq" id="XP_022497649.1">
    <property type="nucleotide sequence ID" value="XM_022646393.1"/>
</dbReference>
<dbReference type="GO" id="GO:0004497">
    <property type="term" value="F:monooxygenase activity"/>
    <property type="evidence" value="ECO:0007669"/>
    <property type="project" value="UniProtKB-KW"/>
</dbReference>
<dbReference type="InterPro" id="IPR050364">
    <property type="entry name" value="Cytochrome_P450_fung"/>
</dbReference>
<keyword evidence="7" id="KW-0732">Signal</keyword>
<sequence>MAANLSLVLALIGCALALYAISRIGRRPKDYPPGPPTFPVLGNLLQFEKWSKIYGPIYSLIIGSGKVMIILSSNREVKELLDKRAQATNDRSDRYIGHQILSNGERILLQVSFYSGF</sequence>
<feature type="signal peptide" evidence="7">
    <location>
        <begin position="1"/>
        <end position="17"/>
    </location>
</feature>
<evidence type="ECO:0000313" key="9">
    <source>
        <dbReference type="Proteomes" id="UP000185904"/>
    </source>
</evidence>
<proteinExistence type="inferred from homology"/>
<dbReference type="PANTHER" id="PTHR46300:SF2">
    <property type="entry name" value="CYTOCHROME P450 MONOOXYGENASE ALNH-RELATED"/>
    <property type="match status" value="1"/>
</dbReference>
<evidence type="ECO:0000256" key="1">
    <source>
        <dbReference type="ARBA" id="ARBA00001971"/>
    </source>
</evidence>
<dbReference type="InterPro" id="IPR036396">
    <property type="entry name" value="Cyt_P450_sf"/>
</dbReference>
<dbReference type="OrthoDB" id="1103324at2759"/>
<dbReference type="InterPro" id="IPR001128">
    <property type="entry name" value="Cyt_P450"/>
</dbReference>
<evidence type="ECO:0000256" key="3">
    <source>
        <dbReference type="ARBA" id="ARBA00022723"/>
    </source>
</evidence>
<evidence type="ECO:0000313" key="8">
    <source>
        <dbReference type="EMBL" id="OAL31719.1"/>
    </source>
</evidence>
<comment type="cofactor">
    <cofactor evidence="1">
        <name>heme</name>
        <dbReference type="ChEBI" id="CHEBI:30413"/>
    </cofactor>
</comment>
<keyword evidence="5" id="KW-0408">Iron</keyword>
<evidence type="ECO:0000256" key="5">
    <source>
        <dbReference type="ARBA" id="ARBA00023004"/>
    </source>
</evidence>
<dbReference type="EMBL" id="LVCJ01000061">
    <property type="protein sequence ID" value="OAL31719.1"/>
    <property type="molecule type" value="Genomic_DNA"/>
</dbReference>
<dbReference type="Pfam" id="PF00067">
    <property type="entry name" value="p450"/>
    <property type="match status" value="1"/>
</dbReference>
<gene>
    <name evidence="8" type="ORF">AYO20_08112</name>
</gene>
<accession>A0A178CPF7</accession>
<evidence type="ECO:0000256" key="7">
    <source>
        <dbReference type="SAM" id="SignalP"/>
    </source>
</evidence>
<dbReference type="AlphaFoldDB" id="A0A178CPF7"/>
<dbReference type="Proteomes" id="UP000185904">
    <property type="component" value="Unassembled WGS sequence"/>
</dbReference>
<keyword evidence="3" id="KW-0479">Metal-binding</keyword>
<dbReference type="SUPFAM" id="SSF48264">
    <property type="entry name" value="Cytochrome P450"/>
    <property type="match status" value="1"/>
</dbReference>
<name>A0A178CPF7_9EURO</name>
<keyword evidence="9" id="KW-1185">Reference proteome</keyword>
<organism evidence="8 9">
    <name type="scientific">Fonsecaea nubica</name>
    <dbReference type="NCBI Taxonomy" id="856822"/>
    <lineage>
        <taxon>Eukaryota</taxon>
        <taxon>Fungi</taxon>
        <taxon>Dikarya</taxon>
        <taxon>Ascomycota</taxon>
        <taxon>Pezizomycotina</taxon>
        <taxon>Eurotiomycetes</taxon>
        <taxon>Chaetothyriomycetidae</taxon>
        <taxon>Chaetothyriales</taxon>
        <taxon>Herpotrichiellaceae</taxon>
        <taxon>Fonsecaea</taxon>
    </lineage>
</organism>
<dbReference type="Gene3D" id="1.10.630.10">
    <property type="entry name" value="Cytochrome P450"/>
    <property type="match status" value="1"/>
</dbReference>
<comment type="similarity">
    <text evidence="2">Belongs to the cytochrome P450 family.</text>
</comment>
<evidence type="ECO:0000256" key="4">
    <source>
        <dbReference type="ARBA" id="ARBA00023002"/>
    </source>
</evidence>
<dbReference type="GO" id="GO:0005840">
    <property type="term" value="C:ribosome"/>
    <property type="evidence" value="ECO:0007669"/>
    <property type="project" value="UniProtKB-KW"/>
</dbReference>
<keyword evidence="4" id="KW-0560">Oxidoreductase</keyword>
<keyword evidence="8" id="KW-0689">Ribosomal protein</keyword>
<dbReference type="GO" id="GO:0020037">
    <property type="term" value="F:heme binding"/>
    <property type="evidence" value="ECO:0007669"/>
    <property type="project" value="InterPro"/>
</dbReference>
<keyword evidence="8" id="KW-0687">Ribonucleoprotein</keyword>
<dbReference type="GO" id="GO:0016705">
    <property type="term" value="F:oxidoreductase activity, acting on paired donors, with incorporation or reduction of molecular oxygen"/>
    <property type="evidence" value="ECO:0007669"/>
    <property type="project" value="InterPro"/>
</dbReference>
<dbReference type="PANTHER" id="PTHR46300">
    <property type="entry name" value="P450, PUTATIVE (EUROFUNG)-RELATED-RELATED"/>
    <property type="match status" value="1"/>
</dbReference>
<comment type="caution">
    <text evidence="8">The sequence shown here is derived from an EMBL/GenBank/DDBJ whole genome shotgun (WGS) entry which is preliminary data.</text>
</comment>
<keyword evidence="6" id="KW-0503">Monooxygenase</keyword>
<reference evidence="8 9" key="1">
    <citation type="submission" date="2016-03" db="EMBL/GenBank/DDBJ databases">
        <title>The draft genome sequence of Fonsecaea nubica causative agent of cutaneous subcutaneous infection in human host.</title>
        <authorList>
            <person name="Costa F."/>
            <person name="Sybren D.H."/>
            <person name="Raittz R.T."/>
            <person name="Weiss V.A."/>
            <person name="Leao A.C."/>
            <person name="Gomes R."/>
            <person name="De Souza E.M."/>
            <person name="Pedrosa F.O."/>
            <person name="Steffens M.B."/>
            <person name="Bombassaro A."/>
            <person name="Tadra-Sfeir M.Z."/>
            <person name="Moreno L.F."/>
            <person name="Najafzadeh M.J."/>
            <person name="Felipe M.S."/>
            <person name="Teixeira M."/>
            <person name="Sun J."/>
            <person name="Xi L."/>
            <person name="Castro M.A."/>
            <person name="Vicente V.A."/>
        </authorList>
    </citation>
    <scope>NUCLEOTIDE SEQUENCE [LARGE SCALE GENOMIC DNA]</scope>
    <source>
        <strain evidence="8 9">CBS 269.64</strain>
    </source>
</reference>
<evidence type="ECO:0000256" key="6">
    <source>
        <dbReference type="ARBA" id="ARBA00023033"/>
    </source>
</evidence>
<evidence type="ECO:0000256" key="2">
    <source>
        <dbReference type="ARBA" id="ARBA00010617"/>
    </source>
</evidence>
<dbReference type="GeneID" id="34591520"/>
<dbReference type="GO" id="GO:0005506">
    <property type="term" value="F:iron ion binding"/>
    <property type="evidence" value="ECO:0007669"/>
    <property type="project" value="InterPro"/>
</dbReference>
<feature type="chain" id="PRO_5008083741" evidence="7">
    <location>
        <begin position="18"/>
        <end position="117"/>
    </location>
</feature>
<protein>
    <submittedName>
        <fullName evidence="8">40S ribosomal protein S3</fullName>
    </submittedName>
</protein>